<evidence type="ECO:0000256" key="1">
    <source>
        <dbReference type="SAM" id="MobiDB-lite"/>
    </source>
</evidence>
<keyword evidence="3" id="KW-1185">Reference proteome</keyword>
<accession>A0A7W9QD17</accession>
<name>A0A7W9QD17_9ACTN</name>
<feature type="region of interest" description="Disordered" evidence="1">
    <location>
        <begin position="101"/>
        <end position="124"/>
    </location>
</feature>
<feature type="compositionally biased region" description="Basic and acidic residues" evidence="1">
    <location>
        <begin position="43"/>
        <end position="56"/>
    </location>
</feature>
<sequence length="152" mass="16676">MPGQGGWSGGGAWSFPLTRDLRPLRARSEAATGRGQTAAEIDVQARHERDAHGESVRGCHLHANDVNTLTLGNSKRFFEMDRLLHLIERVRALHITPPPHALHPRDTPFGNANAPSADGNARRGRTERVIRVVTGRGRGFDRGCEEPYTPSS</sequence>
<dbReference type="AlphaFoldDB" id="A0A7W9QD17"/>
<organism evidence="2 3">
    <name type="scientific">Streptomyces zagrosensis</name>
    <dbReference type="NCBI Taxonomy" id="1042984"/>
    <lineage>
        <taxon>Bacteria</taxon>
        <taxon>Bacillati</taxon>
        <taxon>Actinomycetota</taxon>
        <taxon>Actinomycetes</taxon>
        <taxon>Kitasatosporales</taxon>
        <taxon>Streptomycetaceae</taxon>
        <taxon>Streptomyces</taxon>
    </lineage>
</organism>
<comment type="caution">
    <text evidence="2">The sequence shown here is derived from an EMBL/GenBank/DDBJ whole genome shotgun (WGS) entry which is preliminary data.</text>
</comment>
<dbReference type="Proteomes" id="UP000588098">
    <property type="component" value="Unassembled WGS sequence"/>
</dbReference>
<evidence type="ECO:0000313" key="3">
    <source>
        <dbReference type="Proteomes" id="UP000588098"/>
    </source>
</evidence>
<dbReference type="EMBL" id="JACHJL010000014">
    <property type="protein sequence ID" value="MBB5938036.1"/>
    <property type="molecule type" value="Genomic_DNA"/>
</dbReference>
<feature type="region of interest" description="Disordered" evidence="1">
    <location>
        <begin position="27"/>
        <end position="56"/>
    </location>
</feature>
<proteinExistence type="predicted"/>
<evidence type="ECO:0000313" key="2">
    <source>
        <dbReference type="EMBL" id="MBB5938036.1"/>
    </source>
</evidence>
<gene>
    <name evidence="2" type="ORF">FHS42_005120</name>
</gene>
<protein>
    <submittedName>
        <fullName evidence="2">Uncharacterized protein</fullName>
    </submittedName>
</protein>
<reference evidence="2 3" key="1">
    <citation type="submission" date="2020-08" db="EMBL/GenBank/DDBJ databases">
        <title>Genomic Encyclopedia of Type Strains, Phase III (KMG-III): the genomes of soil and plant-associated and newly described type strains.</title>
        <authorList>
            <person name="Whitman W."/>
        </authorList>
    </citation>
    <scope>NUCLEOTIDE SEQUENCE [LARGE SCALE GENOMIC DNA]</scope>
    <source>
        <strain evidence="2 3">CECT 8305</strain>
    </source>
</reference>